<dbReference type="AlphaFoldDB" id="A0ABD6BF05"/>
<gene>
    <name evidence="2" type="ORF">ACFR99_08635</name>
</gene>
<evidence type="ECO:0000313" key="2">
    <source>
        <dbReference type="EMBL" id="MFD1563613.1"/>
    </source>
</evidence>
<name>A0ABD6BF05_9EURY</name>
<reference evidence="2 3" key="1">
    <citation type="journal article" date="2019" name="Int. J. Syst. Evol. Microbiol.">
        <title>The Global Catalogue of Microorganisms (GCM) 10K type strain sequencing project: providing services to taxonomists for standard genome sequencing and annotation.</title>
        <authorList>
            <consortium name="The Broad Institute Genomics Platform"/>
            <consortium name="The Broad Institute Genome Sequencing Center for Infectious Disease"/>
            <person name="Wu L."/>
            <person name="Ma J."/>
        </authorList>
    </citation>
    <scope>NUCLEOTIDE SEQUENCE [LARGE SCALE GENOMIC DNA]</scope>
    <source>
        <strain evidence="2 3">CGMCC 1.12230</strain>
    </source>
</reference>
<protein>
    <recommendedName>
        <fullName evidence="1">DUF7344 domain-containing protein</fullName>
    </recommendedName>
</protein>
<dbReference type="RefSeq" id="WP_390286346.1">
    <property type="nucleotide sequence ID" value="NZ_JBHUDI010000004.1"/>
</dbReference>
<dbReference type="Pfam" id="PF24035">
    <property type="entry name" value="DUF7344"/>
    <property type="match status" value="1"/>
</dbReference>
<accession>A0ABD6BF05</accession>
<dbReference type="Proteomes" id="UP001597076">
    <property type="component" value="Unassembled WGS sequence"/>
</dbReference>
<organism evidence="2 3">
    <name type="scientific">Haloarchaeobius amylolyticus</name>
    <dbReference type="NCBI Taxonomy" id="1198296"/>
    <lineage>
        <taxon>Archaea</taxon>
        <taxon>Methanobacteriati</taxon>
        <taxon>Methanobacteriota</taxon>
        <taxon>Stenosarchaea group</taxon>
        <taxon>Halobacteria</taxon>
        <taxon>Halobacteriales</taxon>
        <taxon>Halorubellaceae</taxon>
        <taxon>Haloarchaeobius</taxon>
    </lineage>
</organism>
<proteinExistence type="predicted"/>
<dbReference type="InterPro" id="IPR055768">
    <property type="entry name" value="DUF7344"/>
</dbReference>
<feature type="domain" description="DUF7344" evidence="1">
    <location>
        <begin position="19"/>
        <end position="95"/>
    </location>
</feature>
<evidence type="ECO:0000313" key="3">
    <source>
        <dbReference type="Proteomes" id="UP001597076"/>
    </source>
</evidence>
<comment type="caution">
    <text evidence="2">The sequence shown here is derived from an EMBL/GenBank/DDBJ whole genome shotgun (WGS) entry which is preliminary data.</text>
</comment>
<dbReference type="EMBL" id="JBHUDI010000004">
    <property type="protein sequence ID" value="MFD1563613.1"/>
    <property type="molecule type" value="Genomic_DNA"/>
</dbReference>
<sequence length="121" mass="13888">MPNRNAEGNQGSTPIDAWFDVLNDPRRRFLCRYMLRTEADIVTHEDLIDFIIECDSNLADEVSDRQSVAMELRHVHLPKLDSTEAVDYEPRKEQVSIDSSTLLANLENVQSTVEDIQQADR</sequence>
<evidence type="ECO:0000259" key="1">
    <source>
        <dbReference type="Pfam" id="PF24035"/>
    </source>
</evidence>
<keyword evidence="3" id="KW-1185">Reference proteome</keyword>